<sequence length="45" mass="5230">MKKEEALMVDDGKLTDIEGALGVGWRACWFHDKKYIMIEGKEQCR</sequence>
<dbReference type="Proteomes" id="UP001207605">
    <property type="component" value="Unassembled WGS sequence"/>
</dbReference>
<dbReference type="EMBL" id="JAOQJV010000003">
    <property type="protein sequence ID" value="MCU6699392.1"/>
    <property type="molecule type" value="Genomic_DNA"/>
</dbReference>
<evidence type="ECO:0000313" key="2">
    <source>
        <dbReference type="Proteomes" id="UP001207605"/>
    </source>
</evidence>
<dbReference type="Gene3D" id="3.40.50.1000">
    <property type="entry name" value="HAD superfamily/HAD-like"/>
    <property type="match status" value="1"/>
</dbReference>
<keyword evidence="2" id="KW-1185">Reference proteome</keyword>
<organism evidence="1 2">
    <name type="scientific">Dorea ammoniilytica</name>
    <dbReference type="NCBI Taxonomy" id="2981788"/>
    <lineage>
        <taxon>Bacteria</taxon>
        <taxon>Bacillati</taxon>
        <taxon>Bacillota</taxon>
        <taxon>Clostridia</taxon>
        <taxon>Lachnospirales</taxon>
        <taxon>Lachnospiraceae</taxon>
        <taxon>Dorea</taxon>
    </lineage>
</organism>
<proteinExistence type="predicted"/>
<evidence type="ECO:0000313" key="1">
    <source>
        <dbReference type="EMBL" id="MCU6699392.1"/>
    </source>
</evidence>
<comment type="caution">
    <text evidence="1">The sequence shown here is derived from an EMBL/GenBank/DDBJ whole genome shotgun (WGS) entry which is preliminary data.</text>
</comment>
<reference evidence="1 2" key="1">
    <citation type="journal article" date="2021" name="ISME Commun">
        <title>Automated analysis of genomic sequences facilitates high-throughput and comprehensive description of bacteria.</title>
        <authorList>
            <person name="Hitch T.C.A."/>
        </authorList>
    </citation>
    <scope>NUCLEOTIDE SEQUENCE [LARGE SCALE GENOMIC DNA]</scope>
    <source>
        <strain evidence="1 2">Sanger_02</strain>
    </source>
</reference>
<gene>
    <name evidence="1" type="ORF">OCV65_03955</name>
</gene>
<dbReference type="SUPFAM" id="SSF56784">
    <property type="entry name" value="HAD-like"/>
    <property type="match status" value="1"/>
</dbReference>
<dbReference type="InterPro" id="IPR036412">
    <property type="entry name" value="HAD-like_sf"/>
</dbReference>
<name>A0ABT2S482_9FIRM</name>
<dbReference type="InterPro" id="IPR023214">
    <property type="entry name" value="HAD_sf"/>
</dbReference>
<protein>
    <submittedName>
        <fullName evidence="1">Uncharacterized protein</fullName>
    </submittedName>
</protein>
<dbReference type="RefSeq" id="WP_262581033.1">
    <property type="nucleotide sequence ID" value="NZ_JAOQJV010000003.1"/>
</dbReference>
<accession>A0ABT2S482</accession>